<dbReference type="Gene3D" id="3.40.50.2000">
    <property type="entry name" value="Glycogen Phosphorylase B"/>
    <property type="match status" value="2"/>
</dbReference>
<evidence type="ECO:0000259" key="1">
    <source>
        <dbReference type="Pfam" id="PF00534"/>
    </source>
</evidence>
<dbReference type="InterPro" id="IPR050194">
    <property type="entry name" value="Glycosyltransferase_grp1"/>
</dbReference>
<organism evidence="3 4">
    <name type="scientific">Bacteroides caccae</name>
    <dbReference type="NCBI Taxonomy" id="47678"/>
    <lineage>
        <taxon>Bacteria</taxon>
        <taxon>Pseudomonadati</taxon>
        <taxon>Bacteroidota</taxon>
        <taxon>Bacteroidia</taxon>
        <taxon>Bacteroidales</taxon>
        <taxon>Bacteroidaceae</taxon>
        <taxon>Bacteroides</taxon>
    </lineage>
</organism>
<accession>A0A414YCG0</accession>
<name>A0A414YCG0_9BACE</name>
<dbReference type="SUPFAM" id="SSF53756">
    <property type="entry name" value="UDP-Glycosyltransferase/glycogen phosphorylase"/>
    <property type="match status" value="1"/>
</dbReference>
<feature type="domain" description="Glycosyltransferase subfamily 4-like N-terminal" evidence="2">
    <location>
        <begin position="90"/>
        <end position="206"/>
    </location>
</feature>
<dbReference type="Proteomes" id="UP000283512">
    <property type="component" value="Unassembled WGS sequence"/>
</dbReference>
<dbReference type="RefSeq" id="WP_049701141.1">
    <property type="nucleotide sequence ID" value="NZ_QRKD01000055.1"/>
</dbReference>
<evidence type="ECO:0000313" key="3">
    <source>
        <dbReference type="EMBL" id="RHH83839.1"/>
    </source>
</evidence>
<dbReference type="InterPro" id="IPR026419">
    <property type="entry name" value="Glyco_rSAM_CFB"/>
</dbReference>
<dbReference type="PANTHER" id="PTHR45947:SF3">
    <property type="entry name" value="SULFOQUINOVOSYL TRANSFERASE SQD2"/>
    <property type="match status" value="1"/>
</dbReference>
<gene>
    <name evidence="3" type="ORF">DW190_22295</name>
</gene>
<dbReference type="InterPro" id="IPR028098">
    <property type="entry name" value="Glyco_trans_4-like_N"/>
</dbReference>
<proteinExistence type="predicted"/>
<reference evidence="3 4" key="1">
    <citation type="submission" date="2018-08" db="EMBL/GenBank/DDBJ databases">
        <title>A genome reference for cultivated species of the human gut microbiota.</title>
        <authorList>
            <person name="Zou Y."/>
            <person name="Xue W."/>
            <person name="Luo G."/>
        </authorList>
    </citation>
    <scope>NUCLEOTIDE SEQUENCE [LARGE SCALE GENOMIC DNA]</scope>
    <source>
        <strain evidence="3 4">AM16-49B</strain>
    </source>
</reference>
<dbReference type="Pfam" id="PF00534">
    <property type="entry name" value="Glycos_transf_1"/>
    <property type="match status" value="1"/>
</dbReference>
<dbReference type="CDD" id="cd03801">
    <property type="entry name" value="GT4_PimA-like"/>
    <property type="match status" value="1"/>
</dbReference>
<evidence type="ECO:0000259" key="2">
    <source>
        <dbReference type="Pfam" id="PF13439"/>
    </source>
</evidence>
<comment type="caution">
    <text evidence="3">The sequence shown here is derived from an EMBL/GenBank/DDBJ whole genome shotgun (WGS) entry which is preliminary data.</text>
</comment>
<dbReference type="PANTHER" id="PTHR45947">
    <property type="entry name" value="SULFOQUINOVOSYL TRANSFERASE SQD2"/>
    <property type="match status" value="1"/>
</dbReference>
<dbReference type="Pfam" id="PF13439">
    <property type="entry name" value="Glyco_transf_4"/>
    <property type="match status" value="1"/>
</dbReference>
<dbReference type="GO" id="GO:0016757">
    <property type="term" value="F:glycosyltransferase activity"/>
    <property type="evidence" value="ECO:0007669"/>
    <property type="project" value="InterPro"/>
</dbReference>
<evidence type="ECO:0000313" key="4">
    <source>
        <dbReference type="Proteomes" id="UP000283512"/>
    </source>
</evidence>
<dbReference type="EMBL" id="QRKD01000055">
    <property type="protein sequence ID" value="RHH83839.1"/>
    <property type="molecule type" value="Genomic_DNA"/>
</dbReference>
<feature type="domain" description="Glycosyl transferase family 1" evidence="1">
    <location>
        <begin position="222"/>
        <end position="386"/>
    </location>
</feature>
<sequence length="411" mass="48032">MKHIYLINSTTRAAQYGIGTYIKQMQECLKGNDAFCLSLIEINSDVREFKVIVDKRKNIRRLLIPGTQTRGTLKDNERFYRNIIYLLAPYISSSEKNIFHFNYQYHYSLFDLLKSKWPDAIVVLTIHYLNWCFVLKGNKTQFREIIQKSESERNPQEKLIATEYASDQKAFEKADKVICLCQYTEELLETDYGISGNKIEVIYNGLKEKSISWNKSIRLRRKRQLLFGDNERVILFVGRLDDIKGVEYLIRAFRLLLEKIPESRLVIVGEGKYDTFLKECVHIWHRVTFTGKLDQKTLQRFYQIADVGVMPSFHEQCSYVAIEMMMYGIPLIGTDSTGLKEMLGDNQKYMMKIFEEANNVSLSVENLAHTLVQLLTESFPRKAGKNGRLIFEHKFSLSVMKDKMLAFYGRL</sequence>
<dbReference type="NCBIfam" id="TIGR04157">
    <property type="entry name" value="glyco_rSAM_CFB"/>
    <property type="match status" value="1"/>
</dbReference>
<keyword evidence="3" id="KW-0808">Transferase</keyword>
<dbReference type="InterPro" id="IPR001296">
    <property type="entry name" value="Glyco_trans_1"/>
</dbReference>
<dbReference type="AlphaFoldDB" id="A0A414YCG0"/>
<protein>
    <submittedName>
        <fullName evidence="3">TIGR04157 family glycosyltransferase</fullName>
    </submittedName>
</protein>